<evidence type="ECO:0000313" key="2">
    <source>
        <dbReference type="EMBL" id="KIY42951.1"/>
    </source>
</evidence>
<dbReference type="EMBL" id="KN882150">
    <property type="protein sequence ID" value="KIY42951.1"/>
    <property type="molecule type" value="Genomic_DNA"/>
</dbReference>
<dbReference type="Proteomes" id="UP000054144">
    <property type="component" value="Unassembled WGS sequence"/>
</dbReference>
<gene>
    <name evidence="2" type="ORF">FISHEDRAFT_79011</name>
</gene>
<evidence type="ECO:0000313" key="3">
    <source>
        <dbReference type="Proteomes" id="UP000054144"/>
    </source>
</evidence>
<dbReference type="AlphaFoldDB" id="A0A0D7A1Z2"/>
<feature type="region of interest" description="Disordered" evidence="1">
    <location>
        <begin position="174"/>
        <end position="195"/>
    </location>
</feature>
<evidence type="ECO:0000256" key="1">
    <source>
        <dbReference type="SAM" id="MobiDB-lite"/>
    </source>
</evidence>
<accession>A0A0D7A1Z2</accession>
<feature type="compositionally biased region" description="Basic and acidic residues" evidence="1">
    <location>
        <begin position="251"/>
        <end position="261"/>
    </location>
</feature>
<keyword evidence="3" id="KW-1185">Reference proteome</keyword>
<protein>
    <submittedName>
        <fullName evidence="2">Uncharacterized protein</fullName>
    </submittedName>
</protein>
<sequence length="295" mass="32877">MPAFHFAVYAAAAYPTVSSATNSFAPVFRREEHESPSHIVGTRVDATEISATGTIKDYIGIIDHKFYVIRTQVFSHASGTLGVKHPGPYSNIEDQDNSLFRPQVVLKVLRRRDTWVFRHFDLRGSHQARPAPEDYSLWHVLHTESEILQAASFVVEDPGLLRLPHRPPRLRLPLRLPMPPYSTSSRNAKKRTESSVRPLVLAHPTTLVQLQPMTACNGQSSRPPRAEVRRIVQGDAPPSVGVPNARKQKARHMDDGIHESDNQSSDDNEADECDAGVLENQGAELMEVLAHDPNV</sequence>
<feature type="compositionally biased region" description="Acidic residues" evidence="1">
    <location>
        <begin position="264"/>
        <end position="274"/>
    </location>
</feature>
<name>A0A0D7A1Z2_9AGAR</name>
<proteinExistence type="predicted"/>
<reference evidence="2 3" key="1">
    <citation type="journal article" date="2015" name="Fungal Genet. Biol.">
        <title>Evolution of novel wood decay mechanisms in Agaricales revealed by the genome sequences of Fistulina hepatica and Cylindrobasidium torrendii.</title>
        <authorList>
            <person name="Floudas D."/>
            <person name="Held B.W."/>
            <person name="Riley R."/>
            <person name="Nagy L.G."/>
            <person name="Koehler G."/>
            <person name="Ransdell A.S."/>
            <person name="Younus H."/>
            <person name="Chow J."/>
            <person name="Chiniquy J."/>
            <person name="Lipzen A."/>
            <person name="Tritt A."/>
            <person name="Sun H."/>
            <person name="Haridas S."/>
            <person name="LaButti K."/>
            <person name="Ohm R.A."/>
            <person name="Kues U."/>
            <person name="Blanchette R.A."/>
            <person name="Grigoriev I.V."/>
            <person name="Minto R.E."/>
            <person name="Hibbett D.S."/>
        </authorList>
    </citation>
    <scope>NUCLEOTIDE SEQUENCE [LARGE SCALE GENOMIC DNA]</scope>
    <source>
        <strain evidence="2 3">ATCC 64428</strain>
    </source>
</reference>
<feature type="region of interest" description="Disordered" evidence="1">
    <location>
        <begin position="214"/>
        <end position="282"/>
    </location>
</feature>
<organism evidence="2 3">
    <name type="scientific">Fistulina hepatica ATCC 64428</name>
    <dbReference type="NCBI Taxonomy" id="1128425"/>
    <lineage>
        <taxon>Eukaryota</taxon>
        <taxon>Fungi</taxon>
        <taxon>Dikarya</taxon>
        <taxon>Basidiomycota</taxon>
        <taxon>Agaricomycotina</taxon>
        <taxon>Agaricomycetes</taxon>
        <taxon>Agaricomycetidae</taxon>
        <taxon>Agaricales</taxon>
        <taxon>Fistulinaceae</taxon>
        <taxon>Fistulina</taxon>
    </lineage>
</organism>